<accession>A0A397S9P3</accession>
<sequence length="85" mass="9614">MKFLEDIIRLHGNLAITIMVLTLLTELVLVLFLVIAFLALLLKKLLTFLMLLAVGVIRNMVASMTPLKKVLYSPLRMITVLKTTF</sequence>
<evidence type="ECO:0000313" key="2">
    <source>
        <dbReference type="EMBL" id="RIA82212.1"/>
    </source>
</evidence>
<reference evidence="2 3" key="1">
    <citation type="submission" date="2018-06" db="EMBL/GenBank/DDBJ databases">
        <title>Comparative genomics reveals the genomic features of Rhizophagus irregularis, R. cerebriforme, R. diaphanum and Gigaspora rosea, and their symbiotic lifestyle signature.</title>
        <authorList>
            <person name="Morin E."/>
            <person name="San Clemente H."/>
            <person name="Chen E.C.H."/>
            <person name="De La Providencia I."/>
            <person name="Hainaut M."/>
            <person name="Kuo A."/>
            <person name="Kohler A."/>
            <person name="Murat C."/>
            <person name="Tang N."/>
            <person name="Roy S."/>
            <person name="Loubradou J."/>
            <person name="Henrissat B."/>
            <person name="Grigoriev I.V."/>
            <person name="Corradi N."/>
            <person name="Roux C."/>
            <person name="Martin F.M."/>
        </authorList>
    </citation>
    <scope>NUCLEOTIDE SEQUENCE [LARGE SCALE GENOMIC DNA]</scope>
    <source>
        <strain evidence="2 3">DAOM 227022</strain>
    </source>
</reference>
<feature type="transmembrane region" description="Helical" evidence="1">
    <location>
        <begin position="12"/>
        <end position="39"/>
    </location>
</feature>
<keyword evidence="1" id="KW-0472">Membrane</keyword>
<keyword evidence="1" id="KW-1133">Transmembrane helix</keyword>
<name>A0A397S9P3_9GLOM</name>
<keyword evidence="1" id="KW-0812">Transmembrane</keyword>
<evidence type="ECO:0000256" key="1">
    <source>
        <dbReference type="SAM" id="Phobius"/>
    </source>
</evidence>
<evidence type="ECO:0000313" key="3">
    <source>
        <dbReference type="Proteomes" id="UP000265703"/>
    </source>
</evidence>
<gene>
    <name evidence="2" type="ORF">C1645_788790</name>
</gene>
<dbReference type="AlphaFoldDB" id="A0A397S9P3"/>
<protein>
    <submittedName>
        <fullName evidence="2">Uncharacterized protein</fullName>
    </submittedName>
</protein>
<feature type="transmembrane region" description="Helical" evidence="1">
    <location>
        <begin position="45"/>
        <end position="67"/>
    </location>
</feature>
<proteinExistence type="predicted"/>
<dbReference type="EMBL" id="QKYT01000690">
    <property type="protein sequence ID" value="RIA82212.1"/>
    <property type="molecule type" value="Genomic_DNA"/>
</dbReference>
<dbReference type="Proteomes" id="UP000265703">
    <property type="component" value="Unassembled WGS sequence"/>
</dbReference>
<comment type="caution">
    <text evidence="2">The sequence shown here is derived from an EMBL/GenBank/DDBJ whole genome shotgun (WGS) entry which is preliminary data.</text>
</comment>
<organism evidence="2 3">
    <name type="scientific">Glomus cerebriforme</name>
    <dbReference type="NCBI Taxonomy" id="658196"/>
    <lineage>
        <taxon>Eukaryota</taxon>
        <taxon>Fungi</taxon>
        <taxon>Fungi incertae sedis</taxon>
        <taxon>Mucoromycota</taxon>
        <taxon>Glomeromycotina</taxon>
        <taxon>Glomeromycetes</taxon>
        <taxon>Glomerales</taxon>
        <taxon>Glomeraceae</taxon>
        <taxon>Glomus</taxon>
    </lineage>
</organism>
<keyword evidence="3" id="KW-1185">Reference proteome</keyword>